<reference evidence="3 4" key="1">
    <citation type="submission" date="2024-09" db="EMBL/GenBank/DDBJ databases">
        <authorList>
            <person name="Sun Q."/>
            <person name="Mori K."/>
        </authorList>
    </citation>
    <scope>NUCLEOTIDE SEQUENCE [LARGE SCALE GENOMIC DNA]</scope>
    <source>
        <strain evidence="3 4">NCAIM B.02529</strain>
    </source>
</reference>
<evidence type="ECO:0000313" key="3">
    <source>
        <dbReference type="EMBL" id="MFC0525447.1"/>
    </source>
</evidence>
<protein>
    <recommendedName>
        <fullName evidence="2">Plastocyanin-like domain-containing protein</fullName>
    </recommendedName>
</protein>
<dbReference type="SUPFAM" id="SSF49503">
    <property type="entry name" value="Cupredoxins"/>
    <property type="match status" value="1"/>
</dbReference>
<evidence type="ECO:0000259" key="2">
    <source>
        <dbReference type="Pfam" id="PF00394"/>
    </source>
</evidence>
<dbReference type="Gene3D" id="2.60.40.420">
    <property type="entry name" value="Cupredoxins - blue copper proteins"/>
    <property type="match status" value="1"/>
</dbReference>
<feature type="region of interest" description="Disordered" evidence="1">
    <location>
        <begin position="17"/>
        <end position="36"/>
    </location>
</feature>
<proteinExistence type="predicted"/>
<dbReference type="InterPro" id="IPR008972">
    <property type="entry name" value="Cupredoxin"/>
</dbReference>
<evidence type="ECO:0000313" key="4">
    <source>
        <dbReference type="Proteomes" id="UP001589836"/>
    </source>
</evidence>
<comment type="caution">
    <text evidence="3">The sequence shown here is derived from an EMBL/GenBank/DDBJ whole genome shotgun (WGS) entry which is preliminary data.</text>
</comment>
<keyword evidence="4" id="KW-1185">Reference proteome</keyword>
<evidence type="ECO:0000256" key="1">
    <source>
        <dbReference type="SAM" id="MobiDB-lite"/>
    </source>
</evidence>
<dbReference type="RefSeq" id="WP_377350727.1">
    <property type="nucleotide sequence ID" value="NZ_JBHLTP010000013.1"/>
</dbReference>
<dbReference type="Pfam" id="PF00394">
    <property type="entry name" value="Cu-oxidase"/>
    <property type="match status" value="1"/>
</dbReference>
<dbReference type="InterPro" id="IPR001117">
    <property type="entry name" value="Cu-oxidase_2nd"/>
</dbReference>
<feature type="domain" description="Plastocyanin-like" evidence="2">
    <location>
        <begin position="11"/>
        <end position="99"/>
    </location>
</feature>
<dbReference type="EMBL" id="JBHLTP010000013">
    <property type="protein sequence ID" value="MFC0525447.1"/>
    <property type="molecule type" value="Genomic_DNA"/>
</dbReference>
<sequence>MSGGISGNGEADTEAMYDTLSNNGKNGNQIKNVEPQQGEKARFRFINAGYQTQFVNFPNQSMRIISVDGKDNNNSPSPSKSMIEIALVERMDVEFTRTNKSPQSVTLLNYNESASLLSIPVREKSVDNKKI</sequence>
<dbReference type="Proteomes" id="UP001589836">
    <property type="component" value="Unassembled WGS sequence"/>
</dbReference>
<accession>A0ABV6LSQ6</accession>
<name>A0ABV6LSQ6_9BACI</name>
<feature type="compositionally biased region" description="Polar residues" evidence="1">
    <location>
        <begin position="19"/>
        <end position="35"/>
    </location>
</feature>
<gene>
    <name evidence="3" type="ORF">ACFFGV_17830</name>
</gene>
<organism evidence="3 4">
    <name type="scientific">Pontibacillus salicampi</name>
    <dbReference type="NCBI Taxonomy" id="1449801"/>
    <lineage>
        <taxon>Bacteria</taxon>
        <taxon>Bacillati</taxon>
        <taxon>Bacillota</taxon>
        <taxon>Bacilli</taxon>
        <taxon>Bacillales</taxon>
        <taxon>Bacillaceae</taxon>
        <taxon>Pontibacillus</taxon>
    </lineage>
</organism>